<comment type="caution">
    <text evidence="1">The sequence shown here is derived from an EMBL/GenBank/DDBJ whole genome shotgun (WGS) entry which is preliminary data.</text>
</comment>
<dbReference type="RefSeq" id="WP_284384212.1">
    <property type="nucleotide sequence ID" value="NZ_BSNM01000027.1"/>
</dbReference>
<proteinExistence type="predicted"/>
<dbReference type="AlphaFoldDB" id="A0AA37SCR6"/>
<organism evidence="1 2">
    <name type="scientific">Litoribrevibacter albus</name>
    <dbReference type="NCBI Taxonomy" id="1473156"/>
    <lineage>
        <taxon>Bacteria</taxon>
        <taxon>Pseudomonadati</taxon>
        <taxon>Pseudomonadota</taxon>
        <taxon>Gammaproteobacteria</taxon>
        <taxon>Oceanospirillales</taxon>
        <taxon>Oceanospirillaceae</taxon>
        <taxon>Litoribrevibacter</taxon>
    </lineage>
</organism>
<dbReference type="EMBL" id="BSNM01000027">
    <property type="protein sequence ID" value="GLQ33675.1"/>
    <property type="molecule type" value="Genomic_DNA"/>
</dbReference>
<accession>A0AA37SCR6</accession>
<reference evidence="1" key="2">
    <citation type="submission" date="2023-01" db="EMBL/GenBank/DDBJ databases">
        <title>Draft genome sequence of Litoribrevibacter albus strain NBRC 110071.</title>
        <authorList>
            <person name="Sun Q."/>
            <person name="Mori K."/>
        </authorList>
    </citation>
    <scope>NUCLEOTIDE SEQUENCE</scope>
    <source>
        <strain evidence="1">NBRC 110071</strain>
    </source>
</reference>
<name>A0AA37SCR6_9GAMM</name>
<sequence>MIVSTSSLALAKYTLSQWSLVNYYERYYEKQRALRQLDKQLTALLLKEENYNESCLSDSDKYTSCSFMPLDNNVWGLYGRSLDEAEVQSIESQWFGSEDIISPIHWVCFELRNTGDSTVVSTFLYRRSVSQLSEALTVSRELVWPRL</sequence>
<dbReference type="Proteomes" id="UP001161389">
    <property type="component" value="Unassembled WGS sequence"/>
</dbReference>
<protein>
    <submittedName>
        <fullName evidence="1">Uncharacterized protein</fullName>
    </submittedName>
</protein>
<gene>
    <name evidence="1" type="ORF">GCM10007876_41550</name>
</gene>
<keyword evidence="2" id="KW-1185">Reference proteome</keyword>
<reference evidence="1" key="1">
    <citation type="journal article" date="2014" name="Int. J. Syst. Evol. Microbiol.">
        <title>Complete genome sequence of Corynebacterium casei LMG S-19264T (=DSM 44701T), isolated from a smear-ripened cheese.</title>
        <authorList>
            <consortium name="US DOE Joint Genome Institute (JGI-PGF)"/>
            <person name="Walter F."/>
            <person name="Albersmeier A."/>
            <person name="Kalinowski J."/>
            <person name="Ruckert C."/>
        </authorList>
    </citation>
    <scope>NUCLEOTIDE SEQUENCE</scope>
    <source>
        <strain evidence="1">NBRC 110071</strain>
    </source>
</reference>
<evidence type="ECO:0000313" key="2">
    <source>
        <dbReference type="Proteomes" id="UP001161389"/>
    </source>
</evidence>
<evidence type="ECO:0000313" key="1">
    <source>
        <dbReference type="EMBL" id="GLQ33675.1"/>
    </source>
</evidence>